<sequence>MVVGMRFAVYLFSCKMPVNDLPVESPNGPVVETAAMLLANPEIRSSGQSLEDIWKLAEEIVAKRQSASDKSHVPAGSTAPNSRDGSNSGAASGRPPLSSPMNTPPMSNIEAEPFAPISVMAPSTDGQSPPNPSYAMPSANHSYTAAVPPPHQPVNVSRPVRGITASHKPGLASSSARQRRRSQPNVSNAITMDSSDPRTTLMLKNIPNKYSRQLLVNEVMARMPVGSFDFVYMPIDFRSRCNFGYAFVNVTDPKYTRMFFNAFKNSRLPGVKSSKVCEVVYARVQGLQANVNRLINSPILDCTPEDDDDALPLVFGDHNEQIPFKRLAQMRRERQMQLRAGKRQQHHLKQPTTIAEDSQLPPMAAGPAPQVSPSSGGTNDTWVPTISSVPSGPGLESLLWDTMPLEDNSSFVSAPTLLFGANGGQYNGMSTMTGTSARLVEEEQGDHHTNMLQSPDWQPCDTDRLVLDSLNMLSLE</sequence>
<dbReference type="Pfam" id="PF04059">
    <property type="entry name" value="RRM_2"/>
    <property type="match status" value="1"/>
</dbReference>
<name>A0A7J6LDL2_PEROL</name>
<evidence type="ECO:0000256" key="2">
    <source>
        <dbReference type="SAM" id="MobiDB-lite"/>
    </source>
</evidence>
<dbReference type="AlphaFoldDB" id="A0A7J6LDL2"/>
<evidence type="ECO:0000313" key="5">
    <source>
        <dbReference type="EMBL" id="KAF4657338.1"/>
    </source>
</evidence>
<gene>
    <name evidence="5" type="ORF">FOL46_007459</name>
    <name evidence="4" type="ORF">FOZ61_008272</name>
</gene>
<keyword evidence="1" id="KW-0694">RNA-binding</keyword>
<dbReference type="InterPro" id="IPR035979">
    <property type="entry name" value="RBD_domain_sf"/>
</dbReference>
<evidence type="ECO:0000313" key="6">
    <source>
        <dbReference type="Proteomes" id="UP000570595"/>
    </source>
</evidence>
<feature type="compositionally biased region" description="Polar residues" evidence="2">
    <location>
        <begin position="184"/>
        <end position="195"/>
    </location>
</feature>
<evidence type="ECO:0000256" key="1">
    <source>
        <dbReference type="ARBA" id="ARBA00022884"/>
    </source>
</evidence>
<dbReference type="InterPro" id="IPR007201">
    <property type="entry name" value="Mei2-like_Rrm_C"/>
</dbReference>
<feature type="compositionally biased region" description="Polar residues" evidence="2">
    <location>
        <begin position="78"/>
        <end position="90"/>
    </location>
</feature>
<dbReference type="EMBL" id="JABANN010000528">
    <property type="protein sequence ID" value="KAF4657338.1"/>
    <property type="molecule type" value="Genomic_DNA"/>
</dbReference>
<dbReference type="OrthoDB" id="423062at2759"/>
<dbReference type="Proteomes" id="UP000572268">
    <property type="component" value="Unassembled WGS sequence"/>
</dbReference>
<feature type="region of interest" description="Disordered" evidence="2">
    <location>
        <begin position="357"/>
        <end position="379"/>
    </location>
</feature>
<feature type="domain" description="Mei2-like C-terminal RNA recognition motif" evidence="3">
    <location>
        <begin position="198"/>
        <end position="292"/>
    </location>
</feature>
<evidence type="ECO:0000313" key="4">
    <source>
        <dbReference type="EMBL" id="KAF4654401.1"/>
    </source>
</evidence>
<organism evidence="5 7">
    <name type="scientific">Perkinsus olseni</name>
    <name type="common">Perkinsus atlanticus</name>
    <dbReference type="NCBI Taxonomy" id="32597"/>
    <lineage>
        <taxon>Eukaryota</taxon>
        <taxon>Sar</taxon>
        <taxon>Alveolata</taxon>
        <taxon>Perkinsozoa</taxon>
        <taxon>Perkinsea</taxon>
        <taxon>Perkinsida</taxon>
        <taxon>Perkinsidae</taxon>
        <taxon>Perkinsus</taxon>
    </lineage>
</organism>
<comment type="caution">
    <text evidence="5">The sequence shown here is derived from an EMBL/GenBank/DDBJ whole genome shotgun (WGS) entry which is preliminary data.</text>
</comment>
<dbReference type="PANTHER" id="PTHR23189">
    <property type="entry name" value="RNA RECOGNITION MOTIF-CONTAINING"/>
    <property type="match status" value="1"/>
</dbReference>
<evidence type="ECO:0000313" key="7">
    <source>
        <dbReference type="Proteomes" id="UP000572268"/>
    </source>
</evidence>
<dbReference type="CDD" id="cd12277">
    <property type="entry name" value="RRM3_MEI2_EAR1_like"/>
    <property type="match status" value="1"/>
</dbReference>
<feature type="region of interest" description="Disordered" evidence="2">
    <location>
        <begin position="64"/>
        <end position="195"/>
    </location>
</feature>
<accession>A0A7J6LDL2</accession>
<dbReference type="Proteomes" id="UP000570595">
    <property type="component" value="Unassembled WGS sequence"/>
</dbReference>
<evidence type="ECO:0000259" key="3">
    <source>
        <dbReference type="Pfam" id="PF04059"/>
    </source>
</evidence>
<dbReference type="SUPFAM" id="SSF54928">
    <property type="entry name" value="RNA-binding domain, RBD"/>
    <property type="match status" value="1"/>
</dbReference>
<proteinExistence type="predicted"/>
<dbReference type="GO" id="GO:0003723">
    <property type="term" value="F:RNA binding"/>
    <property type="evidence" value="ECO:0007669"/>
    <property type="project" value="UniProtKB-KW"/>
</dbReference>
<dbReference type="EMBL" id="JABAHT010000539">
    <property type="protein sequence ID" value="KAF4654401.1"/>
    <property type="molecule type" value="Genomic_DNA"/>
</dbReference>
<reference evidence="6 7" key="1">
    <citation type="submission" date="2020-04" db="EMBL/GenBank/DDBJ databases">
        <title>Perkinsus olseni comparative genomics.</title>
        <authorList>
            <person name="Bogema D.R."/>
        </authorList>
    </citation>
    <scope>NUCLEOTIDE SEQUENCE [LARGE SCALE GENOMIC DNA]</scope>
    <source>
        <strain evidence="4">ATCC PRA-179</strain>
        <strain evidence="5">ATCC PRA-31</strain>
    </source>
</reference>
<protein>
    <recommendedName>
        <fullName evidence="3">Mei2-like C-terminal RNA recognition motif domain-containing protein</fullName>
    </recommendedName>
</protein>